<name>A0AAD8R7E7_LOLMU</name>
<dbReference type="AlphaFoldDB" id="A0AAD8R7E7"/>
<organism evidence="1 2">
    <name type="scientific">Lolium multiflorum</name>
    <name type="common">Italian ryegrass</name>
    <name type="synonym">Lolium perenne subsp. multiflorum</name>
    <dbReference type="NCBI Taxonomy" id="4521"/>
    <lineage>
        <taxon>Eukaryota</taxon>
        <taxon>Viridiplantae</taxon>
        <taxon>Streptophyta</taxon>
        <taxon>Embryophyta</taxon>
        <taxon>Tracheophyta</taxon>
        <taxon>Spermatophyta</taxon>
        <taxon>Magnoliopsida</taxon>
        <taxon>Liliopsida</taxon>
        <taxon>Poales</taxon>
        <taxon>Poaceae</taxon>
        <taxon>BOP clade</taxon>
        <taxon>Pooideae</taxon>
        <taxon>Poodae</taxon>
        <taxon>Poeae</taxon>
        <taxon>Poeae Chloroplast Group 2 (Poeae type)</taxon>
        <taxon>Loliodinae</taxon>
        <taxon>Loliinae</taxon>
        <taxon>Lolium</taxon>
    </lineage>
</organism>
<proteinExistence type="predicted"/>
<accession>A0AAD8R7E7</accession>
<keyword evidence="2" id="KW-1185">Reference proteome</keyword>
<gene>
    <name evidence="1" type="ORF">QYE76_019690</name>
</gene>
<evidence type="ECO:0000313" key="2">
    <source>
        <dbReference type="Proteomes" id="UP001231189"/>
    </source>
</evidence>
<reference evidence="1" key="1">
    <citation type="submission" date="2023-07" db="EMBL/GenBank/DDBJ databases">
        <title>A chromosome-level genome assembly of Lolium multiflorum.</title>
        <authorList>
            <person name="Chen Y."/>
            <person name="Copetti D."/>
            <person name="Kolliker R."/>
            <person name="Studer B."/>
        </authorList>
    </citation>
    <scope>NUCLEOTIDE SEQUENCE</scope>
    <source>
        <strain evidence="1">02402/16</strain>
        <tissue evidence="1">Leaf</tissue>
    </source>
</reference>
<dbReference type="Proteomes" id="UP001231189">
    <property type="component" value="Unassembled WGS sequence"/>
</dbReference>
<dbReference type="PANTHER" id="PTHR34591:SF47">
    <property type="entry name" value="F-BOX DOMAIN-CONTAINING PROTEIN"/>
    <property type="match status" value="1"/>
</dbReference>
<comment type="caution">
    <text evidence="1">The sequence shown here is derived from an EMBL/GenBank/DDBJ whole genome shotgun (WGS) entry which is preliminary data.</text>
</comment>
<evidence type="ECO:0008006" key="3">
    <source>
        <dbReference type="Google" id="ProtNLM"/>
    </source>
</evidence>
<sequence>MLARAARRLLPASSLLAAALPLRRTYSSKVHGIFINYVDHGRPHLFARPTSSRTVDAMLDFLPDDDRLRFWWSVLDHSGGLLLCDMTVELCVCNPATRRWTLIPRLQRQRQGKSGVYLAFDPAASPHYELIVVPAAPPGMDKPPFVDDDTSRRLLESEWPPTPWTLDVFSSRTGQWEERAFVRQGEPAGTVRSLRLHQADPICWGCQRYGVFSRGTLYVHCRGSFVLRLSLSNGAYQVISAPTYNESTRYVKPYLGRSQNMVYFGIVEVPERLRIWILDESSGRMEWILKYQDDLVPLAQHLTKYNRYDRPMDAPWIVHDVFNAEEDASAETLTKKRFEWDSDDDGFFTIKRGPKVYYKHFDILGFHPYKEVVYLTDVFGVVAYHLTNSKVQYLGKSRPRSYYQAYTNNIEESFVYTPCLLGELNEENTDENSS</sequence>
<dbReference type="PANTHER" id="PTHR34591">
    <property type="entry name" value="OS03G0653100 PROTEIN-RELATED"/>
    <property type="match status" value="1"/>
</dbReference>
<dbReference type="EMBL" id="JAUUTY010000006">
    <property type="protein sequence ID" value="KAK1614173.1"/>
    <property type="molecule type" value="Genomic_DNA"/>
</dbReference>
<protein>
    <recommendedName>
        <fullName evidence="3">F-box associated domain-containing protein</fullName>
    </recommendedName>
</protein>
<evidence type="ECO:0000313" key="1">
    <source>
        <dbReference type="EMBL" id="KAK1614173.1"/>
    </source>
</evidence>